<evidence type="ECO:0000256" key="1">
    <source>
        <dbReference type="SAM" id="MobiDB-lite"/>
    </source>
</evidence>
<dbReference type="EMBL" id="JBIAQY010000007">
    <property type="protein sequence ID" value="MFF3570607.1"/>
    <property type="molecule type" value="Genomic_DNA"/>
</dbReference>
<proteinExistence type="predicted"/>
<accession>A0ABW6S2Y9</accession>
<evidence type="ECO:0000313" key="2">
    <source>
        <dbReference type="EMBL" id="MFF3570607.1"/>
    </source>
</evidence>
<dbReference type="Proteomes" id="UP001601992">
    <property type="component" value="Unassembled WGS sequence"/>
</dbReference>
<evidence type="ECO:0000313" key="3">
    <source>
        <dbReference type="Proteomes" id="UP001601992"/>
    </source>
</evidence>
<comment type="caution">
    <text evidence="2">The sequence shown here is derived from an EMBL/GenBank/DDBJ whole genome shotgun (WGS) entry which is preliminary data.</text>
</comment>
<feature type="compositionally biased region" description="Basic and acidic residues" evidence="1">
    <location>
        <begin position="1"/>
        <end position="16"/>
    </location>
</feature>
<organism evidence="2 3">
    <name type="scientific">Nocardia jiangxiensis</name>
    <dbReference type="NCBI Taxonomy" id="282685"/>
    <lineage>
        <taxon>Bacteria</taxon>
        <taxon>Bacillati</taxon>
        <taxon>Actinomycetota</taxon>
        <taxon>Actinomycetes</taxon>
        <taxon>Mycobacteriales</taxon>
        <taxon>Nocardiaceae</taxon>
        <taxon>Nocardia</taxon>
    </lineage>
</organism>
<protein>
    <submittedName>
        <fullName evidence="2">Uncharacterized protein</fullName>
    </submittedName>
</protein>
<keyword evidence="3" id="KW-1185">Reference proteome</keyword>
<dbReference type="RefSeq" id="WP_157186250.1">
    <property type="nucleotide sequence ID" value="NZ_JBIAQY010000007.1"/>
</dbReference>
<sequence length="50" mass="5668">MDAIRHTTDRGEKSITDPEAQIIDQTGAPIARARQQLYVRAPREDPPPER</sequence>
<name>A0ABW6S2Y9_9NOCA</name>
<feature type="region of interest" description="Disordered" evidence="1">
    <location>
        <begin position="1"/>
        <end position="30"/>
    </location>
</feature>
<gene>
    <name evidence="2" type="ORF">ACFYXQ_22760</name>
</gene>
<reference evidence="2 3" key="1">
    <citation type="submission" date="2024-10" db="EMBL/GenBank/DDBJ databases">
        <title>The Natural Products Discovery Center: Release of the First 8490 Sequenced Strains for Exploring Actinobacteria Biosynthetic Diversity.</title>
        <authorList>
            <person name="Kalkreuter E."/>
            <person name="Kautsar S.A."/>
            <person name="Yang D."/>
            <person name="Bader C.D."/>
            <person name="Teijaro C.N."/>
            <person name="Fluegel L."/>
            <person name="Davis C.M."/>
            <person name="Simpson J.R."/>
            <person name="Lauterbach L."/>
            <person name="Steele A.D."/>
            <person name="Gui C."/>
            <person name="Meng S."/>
            <person name="Li G."/>
            <person name="Viehrig K."/>
            <person name="Ye F."/>
            <person name="Su P."/>
            <person name="Kiefer A.F."/>
            <person name="Nichols A."/>
            <person name="Cepeda A.J."/>
            <person name="Yan W."/>
            <person name="Fan B."/>
            <person name="Jiang Y."/>
            <person name="Adhikari A."/>
            <person name="Zheng C.-J."/>
            <person name="Schuster L."/>
            <person name="Cowan T.M."/>
            <person name="Smanski M.J."/>
            <person name="Chevrette M.G."/>
            <person name="De Carvalho L.P.S."/>
            <person name="Shen B."/>
        </authorList>
    </citation>
    <scope>NUCLEOTIDE SEQUENCE [LARGE SCALE GENOMIC DNA]</scope>
    <source>
        <strain evidence="2 3">NPDC002593</strain>
    </source>
</reference>